<reference evidence="1 4" key="1">
    <citation type="submission" date="2017-05" db="EMBL/GenBank/DDBJ databases">
        <title>Whole genome sequencing of Proteus mirabilis AR_0155.</title>
        <authorList>
            <person name="Conlan S."/>
            <person name="Thomas P.J."/>
            <person name="Mullikin J."/>
            <person name="Frank K.M."/>
            <person name="Segre J.A."/>
        </authorList>
    </citation>
    <scope>NUCLEOTIDE SEQUENCE [LARGE SCALE GENOMIC DNA]</scope>
    <source>
        <strain evidence="1 4">AR_0155</strain>
    </source>
</reference>
<gene>
    <name evidence="1" type="ORF">AM402_16025</name>
    <name evidence="3" type="ORF">NCTC11938_01297</name>
    <name evidence="2" type="ORF">PW210_001219</name>
</gene>
<reference evidence="3 5" key="2">
    <citation type="submission" date="2018-06" db="EMBL/GenBank/DDBJ databases">
        <authorList>
            <consortium name="Pathogen Informatics"/>
            <person name="Doyle S."/>
        </authorList>
    </citation>
    <scope>NUCLEOTIDE SEQUENCE [LARGE SCALE GENOMIC DNA]</scope>
    <source>
        <strain evidence="3 5">NCTC11938</strain>
    </source>
</reference>
<dbReference type="Proteomes" id="UP000254191">
    <property type="component" value="Unassembled WGS sequence"/>
</dbReference>
<evidence type="ECO:0000313" key="3">
    <source>
        <dbReference type="EMBL" id="SUC19474.1"/>
    </source>
</evidence>
<protein>
    <submittedName>
        <fullName evidence="2">Uncharacterized protein</fullName>
    </submittedName>
</protein>
<evidence type="ECO:0000313" key="2">
    <source>
        <dbReference type="EMBL" id="EKW9775416.1"/>
    </source>
</evidence>
<sequence>MTNEAFLKFKDSENKIIIPYLKKVFPSLKSACCLYHMIEQLEDVYTYLINSKDVIFIEVSRLNNSINHTDILSIKDYAIMKKGKQYHRYMKEIIALSNSEIIK</sequence>
<dbReference type="OMA" id="CIYEMIE"/>
<organism evidence="2 6">
    <name type="scientific">Proteus mirabilis</name>
    <dbReference type="NCBI Taxonomy" id="584"/>
    <lineage>
        <taxon>Bacteria</taxon>
        <taxon>Pseudomonadati</taxon>
        <taxon>Pseudomonadota</taxon>
        <taxon>Gammaproteobacteria</taxon>
        <taxon>Enterobacterales</taxon>
        <taxon>Morganellaceae</taxon>
        <taxon>Proteus</taxon>
    </lineage>
</organism>
<accession>A0A1Z1SX91</accession>
<name>A0A1Z1SX91_PROMI</name>
<evidence type="ECO:0000313" key="4">
    <source>
        <dbReference type="Proteomes" id="UP000195540"/>
    </source>
</evidence>
<dbReference type="EMBL" id="UGTS01000004">
    <property type="protein sequence ID" value="SUC19474.1"/>
    <property type="molecule type" value="Genomic_DNA"/>
</dbReference>
<dbReference type="RefSeq" id="WP_004244448.1">
    <property type="nucleotide sequence ID" value="NZ_ABFDCH020000035.1"/>
</dbReference>
<reference evidence="2" key="3">
    <citation type="submission" date="2023-06" db="EMBL/GenBank/DDBJ databases">
        <authorList>
            <consortium name="Clinical and Environmental Microbiology Branch: Whole genome sequencing antimicrobial resistance pathogens in the healthcare setting"/>
        </authorList>
    </citation>
    <scope>NUCLEOTIDE SEQUENCE</scope>
    <source>
        <strain evidence="2">Microbial</strain>
    </source>
</reference>
<dbReference type="AlphaFoldDB" id="A0A1Z1SX91"/>
<dbReference type="EMBL" id="CP021694">
    <property type="protein sequence ID" value="ARX35598.1"/>
    <property type="molecule type" value="Genomic_DNA"/>
</dbReference>
<evidence type="ECO:0000313" key="6">
    <source>
        <dbReference type="Proteomes" id="UP001171165"/>
    </source>
</evidence>
<dbReference type="GeneID" id="6803088"/>
<evidence type="ECO:0000313" key="5">
    <source>
        <dbReference type="Proteomes" id="UP000254191"/>
    </source>
</evidence>
<dbReference type="Proteomes" id="UP001171165">
    <property type="component" value="Unassembled WGS sequence"/>
</dbReference>
<proteinExistence type="predicted"/>
<evidence type="ECO:0000313" key="1">
    <source>
        <dbReference type="EMBL" id="ARX35598.1"/>
    </source>
</evidence>
<dbReference type="Proteomes" id="UP000195540">
    <property type="component" value="Chromosome"/>
</dbReference>
<dbReference type="EMBL" id="ABKSPD020000003">
    <property type="protein sequence ID" value="EKW9775416.1"/>
    <property type="molecule type" value="Genomic_DNA"/>
</dbReference>